<reference evidence="3 4" key="1">
    <citation type="submission" date="2020-08" db="EMBL/GenBank/DDBJ databases">
        <title>A Genomic Blueprint of the Chicken Gut Microbiome.</title>
        <authorList>
            <person name="Gilroy R."/>
            <person name="Ravi A."/>
            <person name="Getino M."/>
            <person name="Pursley I."/>
            <person name="Horton D.L."/>
            <person name="Alikhan N.-F."/>
            <person name="Baker D."/>
            <person name="Gharbi K."/>
            <person name="Hall N."/>
            <person name="Watson M."/>
            <person name="Adriaenssens E.M."/>
            <person name="Foster-Nyarko E."/>
            <person name="Jarju S."/>
            <person name="Secka A."/>
            <person name="Antonio M."/>
            <person name="Oren A."/>
            <person name="Chaudhuri R."/>
            <person name="La Ragione R.M."/>
            <person name="Hildebrand F."/>
            <person name="Pallen M.J."/>
        </authorList>
    </citation>
    <scope>NUCLEOTIDE SEQUENCE [LARGE SCALE GENOMIC DNA]</scope>
    <source>
        <strain evidence="3 4">Sa1CUA4</strain>
    </source>
</reference>
<keyword evidence="4" id="KW-1185">Reference proteome</keyword>
<proteinExistence type="predicted"/>
<accession>A0ABR8WYW6</accession>
<dbReference type="RefSeq" id="WP_191763319.1">
    <property type="nucleotide sequence ID" value="NZ_JACSPM010000001.1"/>
</dbReference>
<dbReference type="Pfam" id="PF11209">
    <property type="entry name" value="LmeA"/>
    <property type="match status" value="1"/>
</dbReference>
<gene>
    <name evidence="3" type="ORF">H9622_00785</name>
</gene>
<keyword evidence="2" id="KW-1133">Transmembrane helix</keyword>
<name>A0ABR8WYW6_9MICO</name>
<keyword evidence="2" id="KW-0472">Membrane</keyword>
<evidence type="ECO:0000256" key="1">
    <source>
        <dbReference type="SAM" id="MobiDB-lite"/>
    </source>
</evidence>
<feature type="transmembrane region" description="Helical" evidence="2">
    <location>
        <begin position="27"/>
        <end position="48"/>
    </location>
</feature>
<dbReference type="EMBL" id="JACSPM010000001">
    <property type="protein sequence ID" value="MBD8022123.1"/>
    <property type="molecule type" value="Genomic_DNA"/>
</dbReference>
<keyword evidence="2" id="KW-0812">Transmembrane</keyword>
<organism evidence="3 4">
    <name type="scientific">Microbacterium gallinarum</name>
    <dbReference type="NCBI Taxonomy" id="2762209"/>
    <lineage>
        <taxon>Bacteria</taxon>
        <taxon>Bacillati</taxon>
        <taxon>Actinomycetota</taxon>
        <taxon>Actinomycetes</taxon>
        <taxon>Micrococcales</taxon>
        <taxon>Microbacteriaceae</taxon>
        <taxon>Microbacterium</taxon>
    </lineage>
</organism>
<dbReference type="Proteomes" id="UP000602532">
    <property type="component" value="Unassembled WGS sequence"/>
</dbReference>
<dbReference type="InterPro" id="IPR021373">
    <property type="entry name" value="DUF2993"/>
</dbReference>
<comment type="caution">
    <text evidence="3">The sequence shown here is derived from an EMBL/GenBank/DDBJ whole genome shotgun (WGS) entry which is preliminary data.</text>
</comment>
<protein>
    <submittedName>
        <fullName evidence="3">DUF2993 domain-containing protein</fullName>
    </submittedName>
</protein>
<feature type="region of interest" description="Disordered" evidence="1">
    <location>
        <begin position="1"/>
        <end position="20"/>
    </location>
</feature>
<sequence>MMAADAHPTQPLPEWEQPPAPRRRRRAWPWIIALLIVVGLAVVAWFVAEAVARDLVQQTVKQEIRERLSLPADHPIDVAVPGVLIPQLLGGSLDEITVSSEDVPVGEYEGDVTVTATDVPIRQGADMGGATATVTLDEEQLRGLLSAVENFPAETVSLAEPDISVATELQLLGAGFPVGVTLAPSIADGDIVLTPTSFELAGAQIDASQLSEQFGQLADVVVRDWTFCLAEYIPAGVTLTDVQVDGDVLVADADVDGGIVTDPALQADGTCD</sequence>
<evidence type="ECO:0000256" key="2">
    <source>
        <dbReference type="SAM" id="Phobius"/>
    </source>
</evidence>
<evidence type="ECO:0000313" key="4">
    <source>
        <dbReference type="Proteomes" id="UP000602532"/>
    </source>
</evidence>
<evidence type="ECO:0000313" key="3">
    <source>
        <dbReference type="EMBL" id="MBD8022123.1"/>
    </source>
</evidence>